<comment type="function">
    <text evidence="17 18">3'-5' exonuclease.</text>
</comment>
<dbReference type="InterPro" id="IPR001650">
    <property type="entry name" value="Helicase_C-like"/>
</dbReference>
<keyword evidence="15" id="KW-0413">Isomerase</keyword>
<comment type="cofactor">
    <cofactor evidence="1">
        <name>[4Fe-4S] cluster</name>
        <dbReference type="ChEBI" id="CHEBI:49883"/>
    </cofactor>
</comment>
<dbReference type="PROSITE" id="PS51193">
    <property type="entry name" value="HELICASE_ATP_BIND_2"/>
    <property type="match status" value="1"/>
</dbReference>
<keyword evidence="11" id="KW-0408">Iron</keyword>
<dbReference type="HAMAP" id="MF_02206">
    <property type="entry name" value="DinG_exonucl"/>
    <property type="match status" value="1"/>
</dbReference>
<dbReference type="GO" id="GO:0043139">
    <property type="term" value="F:5'-3' DNA helicase activity"/>
    <property type="evidence" value="ECO:0007669"/>
    <property type="project" value="UniProtKB-EC"/>
</dbReference>
<dbReference type="Pfam" id="PF00929">
    <property type="entry name" value="RNase_T"/>
    <property type="match status" value="1"/>
</dbReference>
<name>F6B4T3_DESCC</name>
<keyword evidence="23" id="KW-0548">Nucleotidyltransferase</keyword>
<evidence type="ECO:0000256" key="2">
    <source>
        <dbReference type="ARBA" id="ARBA00022485"/>
    </source>
</evidence>
<evidence type="ECO:0000256" key="18">
    <source>
        <dbReference type="RuleBase" id="RU364106"/>
    </source>
</evidence>
<evidence type="ECO:0000259" key="21">
    <source>
        <dbReference type="PROSITE" id="PS51193"/>
    </source>
</evidence>
<protein>
    <recommendedName>
        <fullName evidence="17 18">3'-5' exonuclease DinG</fullName>
        <ecNumber evidence="17 18">3.1.-.-</ecNumber>
    </recommendedName>
</protein>
<keyword evidence="12" id="KW-0411">Iron-sulfur</keyword>
<dbReference type="Pfam" id="PF06733">
    <property type="entry name" value="DEAD_2"/>
    <property type="match status" value="1"/>
</dbReference>
<feature type="short sequence motif" description="DEAH box" evidence="17">
    <location>
        <begin position="459"/>
        <end position="462"/>
    </location>
</feature>
<keyword evidence="2" id="KW-0004">4Fe-4S</keyword>
<dbReference type="AlphaFoldDB" id="F6B4T3"/>
<evidence type="ECO:0000256" key="4">
    <source>
        <dbReference type="ARBA" id="ARBA00022723"/>
    </source>
</evidence>
<evidence type="ECO:0000256" key="9">
    <source>
        <dbReference type="ARBA" id="ARBA00022839"/>
    </source>
</evidence>
<dbReference type="HOGENOM" id="CLU_012117_1_0_9"/>
<evidence type="ECO:0000256" key="1">
    <source>
        <dbReference type="ARBA" id="ARBA00001966"/>
    </source>
</evidence>
<dbReference type="GO" id="GO:0016887">
    <property type="term" value="F:ATP hydrolysis activity"/>
    <property type="evidence" value="ECO:0007669"/>
    <property type="project" value="RHEA"/>
</dbReference>
<feature type="domain" description="Helicase ATP-binding" evidence="20">
    <location>
        <begin position="266"/>
        <end position="507"/>
    </location>
</feature>
<accession>F6B4T3</accession>
<dbReference type="Gene3D" id="3.30.420.10">
    <property type="entry name" value="Ribonuclease H-like superfamily/Ribonuclease H"/>
    <property type="match status" value="1"/>
</dbReference>
<dbReference type="eggNOG" id="COG2176">
    <property type="taxonomic scope" value="Bacteria"/>
</dbReference>
<sequence>MFSFVALDLETTGLDCWSDDIIEIGMVKVIDGQERDFFQSLVRPGGPLPVKIKQLTGLKDDDFQSAPLFQTIIPKILTFIGDLPLVGHNIKFDRDFLAAACGHQLPNDLYDTFELARILQPSAPSHRLGELCKIAGVEVNVEHRALDDARSSARLMLKLLSNLTDTEPEVVWQLSHLLREAGSAWHPVFQEISNQLLKKFPDKKLGQRIPGAPPLEPTTGDRQKQDKTAISLTDCLNILGPQGAMESTMPRFQYRPQQCDMMGEVVKAFNEDKILLVEAGTGTGKSLAYLVPAIVWARQNDERVLITTHTINLQEQLWHKDLPLLANLPDFEFKAALMKGRSNYLCLRRWFALMAEPNHQPEEAHFLARLLVWLHQTITGDKSELFIPYQESEYWYRVCSESDGCLGSRCRFFAEKCFFAAARRAAEQADVVIVNHSLLLSDVNTDNMVLPSYGPLIIDEAHHLENTATEHLGYTSGRSEVSRWLTATGRQLQKLEQLVVSVDPEGWQKLLKQSIAAKQTCMDSVTVLFEMLHRWAGQSAVNSDFGRYNLRFDRPENPDGVCSLPLAIDTELDNLLVNIRTFNQLLIKLSARLEEVITLTEDAAGVIKDMASAISLGQELANKLEFIGRSQGDGYVYWLEGSSETDILLRAAPIDVGPLLQEKLFSAKRPVVLTSATLSVNGSFDYFIKSIGLDLLPKDSINEKQLDSPFNYSEQVLLCAARDIPQPGDLGDKAYHDVISSIIYRLSLAAGGRTLVLFTSHRSLREVYHRLKEDFEEQDICLLGHELDGSRGRLVEQFKEGHRTVLFGAASFWEGVDIPGETLSCVIIVKLPFSPPNQPVVEARLQRIARQGGNGFHDYQIPQAVIKFKQGFGRLIRDPEDKGAVVILDSRLVEKRYGVKFFNSLPVTEHFRGSWQQILSKVYIWLNPN</sequence>
<feature type="domain" description="Helicase ATP-binding" evidence="21">
    <location>
        <begin position="244"/>
        <end position="513"/>
    </location>
</feature>
<dbReference type="GO" id="GO:0005524">
    <property type="term" value="F:ATP binding"/>
    <property type="evidence" value="ECO:0007669"/>
    <property type="project" value="UniProtKB-UniRule"/>
</dbReference>
<dbReference type="InterPro" id="IPR006310">
    <property type="entry name" value="DinG"/>
</dbReference>
<keyword evidence="23" id="KW-0808">Transferase</keyword>
<dbReference type="InterPro" id="IPR011545">
    <property type="entry name" value="DEAD/DEAH_box_helicase_dom"/>
</dbReference>
<evidence type="ECO:0000256" key="16">
    <source>
        <dbReference type="ARBA" id="ARBA00048954"/>
    </source>
</evidence>
<evidence type="ECO:0000256" key="6">
    <source>
        <dbReference type="ARBA" id="ARBA00022763"/>
    </source>
</evidence>
<evidence type="ECO:0000256" key="11">
    <source>
        <dbReference type="ARBA" id="ARBA00023004"/>
    </source>
</evidence>
<keyword evidence="9 17" id="KW-0269">Exonuclease</keyword>
<evidence type="ECO:0000256" key="10">
    <source>
        <dbReference type="ARBA" id="ARBA00022840"/>
    </source>
</evidence>
<comment type="similarity">
    <text evidence="17 18">Belongs to the helicase family. DinG subfamily. Type 2 sub-subfamily.</text>
</comment>
<dbReference type="SMART" id="SM00487">
    <property type="entry name" value="DEXDc"/>
    <property type="match status" value="1"/>
</dbReference>
<dbReference type="PROSITE" id="PS51192">
    <property type="entry name" value="HELICASE_ATP_BIND_1"/>
    <property type="match status" value="1"/>
</dbReference>
<comment type="catalytic activity">
    <reaction evidence="16">
        <text>ATP + H2O = ADP + phosphate + H(+)</text>
        <dbReference type="Rhea" id="RHEA:13065"/>
        <dbReference type="ChEBI" id="CHEBI:15377"/>
        <dbReference type="ChEBI" id="CHEBI:15378"/>
        <dbReference type="ChEBI" id="CHEBI:30616"/>
        <dbReference type="ChEBI" id="CHEBI:43474"/>
        <dbReference type="ChEBI" id="CHEBI:456216"/>
        <dbReference type="EC" id="5.6.2.3"/>
    </reaction>
</comment>
<dbReference type="FunFam" id="3.30.420.10:FF:000045">
    <property type="entry name" value="3'-5' exonuclease DinG"/>
    <property type="match status" value="1"/>
</dbReference>
<evidence type="ECO:0000256" key="17">
    <source>
        <dbReference type="HAMAP-Rule" id="MF_02206"/>
    </source>
</evidence>
<evidence type="ECO:0000259" key="22">
    <source>
        <dbReference type="PROSITE" id="PS51194"/>
    </source>
</evidence>
<keyword evidence="5 17" id="KW-0547">Nucleotide-binding</keyword>
<dbReference type="STRING" id="868595.Desca_1336"/>
<dbReference type="InterPro" id="IPR036397">
    <property type="entry name" value="RNaseH_sf"/>
</dbReference>
<keyword evidence="8" id="KW-0347">Helicase</keyword>
<dbReference type="KEGG" id="dca:Desca_1336"/>
<evidence type="ECO:0000256" key="3">
    <source>
        <dbReference type="ARBA" id="ARBA00022722"/>
    </source>
</evidence>
<dbReference type="InterPro" id="IPR006054">
    <property type="entry name" value="DnaQ"/>
</dbReference>
<dbReference type="Gene3D" id="3.40.50.300">
    <property type="entry name" value="P-loop containing nucleotide triphosphate hydrolases"/>
    <property type="match status" value="2"/>
</dbReference>
<dbReference type="PANTHER" id="PTHR11472">
    <property type="entry name" value="DNA REPAIR DEAD HELICASE RAD3/XP-D SUBFAMILY MEMBER"/>
    <property type="match status" value="1"/>
</dbReference>
<dbReference type="SMART" id="SM00488">
    <property type="entry name" value="DEXDc2"/>
    <property type="match status" value="1"/>
</dbReference>
<evidence type="ECO:0000256" key="14">
    <source>
        <dbReference type="ARBA" id="ARBA00023204"/>
    </source>
</evidence>
<dbReference type="GO" id="GO:0008408">
    <property type="term" value="F:3'-5' exonuclease activity"/>
    <property type="evidence" value="ECO:0007669"/>
    <property type="project" value="UniProtKB-UniRule"/>
</dbReference>
<dbReference type="InterPro" id="IPR010614">
    <property type="entry name" value="RAD3-like_helicase_DEAD"/>
</dbReference>
<dbReference type="SMART" id="SM00491">
    <property type="entry name" value="HELICc2"/>
    <property type="match status" value="1"/>
</dbReference>
<gene>
    <name evidence="17 18" type="primary">dinG</name>
    <name evidence="23" type="ordered locus">Desca_1336</name>
</gene>
<organism evidence="23 24">
    <name type="scientific">Desulfotomaculum nigrificans (strain DSM 14880 / VKM B-2319 / CO-1-SRB)</name>
    <name type="common">Desulfotomaculum carboxydivorans</name>
    <dbReference type="NCBI Taxonomy" id="868595"/>
    <lineage>
        <taxon>Bacteria</taxon>
        <taxon>Bacillati</taxon>
        <taxon>Bacillota</taxon>
        <taxon>Clostridia</taxon>
        <taxon>Eubacteriales</taxon>
        <taxon>Desulfotomaculaceae</taxon>
        <taxon>Desulfotomaculum</taxon>
    </lineage>
</organism>
<dbReference type="InterPro" id="IPR045028">
    <property type="entry name" value="DinG/Rad3-like"/>
</dbReference>
<dbReference type="Pfam" id="PF00270">
    <property type="entry name" value="DEAD"/>
    <property type="match status" value="1"/>
</dbReference>
<dbReference type="GO" id="GO:0006260">
    <property type="term" value="P:DNA replication"/>
    <property type="evidence" value="ECO:0007669"/>
    <property type="project" value="InterPro"/>
</dbReference>
<dbReference type="InterPro" id="IPR027417">
    <property type="entry name" value="P-loop_NTPase"/>
</dbReference>
<keyword evidence="13" id="KW-0238">DNA-binding</keyword>
<dbReference type="InterPro" id="IPR012337">
    <property type="entry name" value="RNaseH-like_sf"/>
</dbReference>
<dbReference type="InterPro" id="IPR006555">
    <property type="entry name" value="ATP-dep_Helicase_C"/>
</dbReference>
<dbReference type="PROSITE" id="PS51194">
    <property type="entry name" value="HELICASE_CTER"/>
    <property type="match status" value="1"/>
</dbReference>
<dbReference type="CDD" id="cd06127">
    <property type="entry name" value="DEDDh"/>
    <property type="match status" value="1"/>
</dbReference>
<feature type="domain" description="Helicase C-terminal" evidence="22">
    <location>
        <begin position="738"/>
        <end position="913"/>
    </location>
</feature>
<dbReference type="GO" id="GO:0046872">
    <property type="term" value="F:metal ion binding"/>
    <property type="evidence" value="ECO:0007669"/>
    <property type="project" value="UniProtKB-KW"/>
</dbReference>
<dbReference type="InterPro" id="IPR014013">
    <property type="entry name" value="Helic_SF1/SF2_ATP-bd_DinG/Rad3"/>
</dbReference>
<dbReference type="RefSeq" id="WP_013810124.1">
    <property type="nucleotide sequence ID" value="NC_015565.1"/>
</dbReference>
<evidence type="ECO:0000256" key="19">
    <source>
        <dbReference type="SAM" id="MobiDB-lite"/>
    </source>
</evidence>
<evidence type="ECO:0000256" key="13">
    <source>
        <dbReference type="ARBA" id="ARBA00023125"/>
    </source>
</evidence>
<dbReference type="EC" id="3.1.-.-" evidence="17 18"/>
<dbReference type="Proteomes" id="UP000009226">
    <property type="component" value="Chromosome"/>
</dbReference>
<dbReference type="InterPro" id="IPR006554">
    <property type="entry name" value="Helicase-like_DEXD_c2"/>
</dbReference>
<keyword evidence="10 17" id="KW-0067">ATP-binding</keyword>
<dbReference type="eggNOG" id="COG1199">
    <property type="taxonomic scope" value="Bacteria"/>
</dbReference>
<dbReference type="InterPro" id="IPR014001">
    <property type="entry name" value="Helicase_ATP-bd"/>
</dbReference>
<feature type="binding site" evidence="17">
    <location>
        <begin position="279"/>
        <end position="286"/>
    </location>
    <ligand>
        <name>ATP</name>
        <dbReference type="ChEBI" id="CHEBI:30616"/>
    </ligand>
</feature>
<keyword evidence="3 17" id="KW-0540">Nuclease</keyword>
<dbReference type="GO" id="GO:0051539">
    <property type="term" value="F:4 iron, 4 sulfur cluster binding"/>
    <property type="evidence" value="ECO:0007669"/>
    <property type="project" value="UniProtKB-KW"/>
</dbReference>
<evidence type="ECO:0000313" key="23">
    <source>
        <dbReference type="EMBL" id="AEF94195.1"/>
    </source>
</evidence>
<dbReference type="SUPFAM" id="SSF53098">
    <property type="entry name" value="Ribonuclease H-like"/>
    <property type="match status" value="1"/>
</dbReference>
<keyword evidence="24" id="KW-1185">Reference proteome</keyword>
<keyword evidence="6" id="KW-0227">DNA damage</keyword>
<reference evidence="23 24" key="1">
    <citation type="submission" date="2011-05" db="EMBL/GenBank/DDBJ databases">
        <title>Complete sequence of Desulfotomaculum carboxydivorans CO-1-SRB.</title>
        <authorList>
            <consortium name="US DOE Joint Genome Institute"/>
            <person name="Lucas S."/>
            <person name="Han J."/>
            <person name="Lapidus A."/>
            <person name="Cheng J.-F."/>
            <person name="Goodwin L."/>
            <person name="Pitluck S."/>
            <person name="Peters L."/>
            <person name="Mikhailova N."/>
            <person name="Lu M."/>
            <person name="Han C."/>
            <person name="Tapia R."/>
            <person name="Land M."/>
            <person name="Hauser L."/>
            <person name="Kyrpides N."/>
            <person name="Ivanova N."/>
            <person name="Pagani I."/>
            <person name="Stams A."/>
            <person name="Plugge C."/>
            <person name="Muyzer G."/>
            <person name="Kuever J."/>
            <person name="Parshina S."/>
            <person name="Ivanova A."/>
            <person name="Nazina T."/>
            <person name="Woyke T."/>
        </authorList>
    </citation>
    <scope>NUCLEOTIDE SEQUENCE [LARGE SCALE GENOMIC DNA]</scope>
    <source>
        <strain evidence="24">DSM 14880 / VKM B-2319 / CO-1-SRB</strain>
    </source>
</reference>
<keyword evidence="7 17" id="KW-0378">Hydrolase</keyword>
<dbReference type="NCBIfam" id="TIGR00573">
    <property type="entry name" value="dnaq"/>
    <property type="match status" value="1"/>
</dbReference>
<dbReference type="EMBL" id="CP002736">
    <property type="protein sequence ID" value="AEF94195.1"/>
    <property type="molecule type" value="Genomic_DNA"/>
</dbReference>
<dbReference type="NCBIfam" id="TIGR01407">
    <property type="entry name" value="dinG_rel"/>
    <property type="match status" value="1"/>
</dbReference>
<feature type="region of interest" description="Disordered" evidence="19">
    <location>
        <begin position="207"/>
        <end position="226"/>
    </location>
</feature>
<dbReference type="InterPro" id="IPR013520">
    <property type="entry name" value="Ribonucl_H"/>
</dbReference>
<keyword evidence="14" id="KW-0234">DNA repair</keyword>
<dbReference type="PANTHER" id="PTHR11472:SF34">
    <property type="entry name" value="REGULATOR OF TELOMERE ELONGATION HELICASE 1"/>
    <property type="match status" value="1"/>
</dbReference>
<evidence type="ECO:0000256" key="12">
    <source>
        <dbReference type="ARBA" id="ARBA00023014"/>
    </source>
</evidence>
<evidence type="ECO:0000259" key="20">
    <source>
        <dbReference type="PROSITE" id="PS51192"/>
    </source>
</evidence>
<evidence type="ECO:0000256" key="15">
    <source>
        <dbReference type="ARBA" id="ARBA00023235"/>
    </source>
</evidence>
<dbReference type="GO" id="GO:0003677">
    <property type="term" value="F:DNA binding"/>
    <property type="evidence" value="ECO:0007669"/>
    <property type="project" value="UniProtKB-KW"/>
</dbReference>
<dbReference type="SUPFAM" id="SSF52540">
    <property type="entry name" value="P-loop containing nucleoside triphosphate hydrolases"/>
    <property type="match status" value="1"/>
</dbReference>
<proteinExistence type="inferred from homology"/>
<keyword evidence="4" id="KW-0479">Metal-binding</keyword>
<evidence type="ECO:0000256" key="8">
    <source>
        <dbReference type="ARBA" id="ARBA00022806"/>
    </source>
</evidence>
<dbReference type="GO" id="GO:0003887">
    <property type="term" value="F:DNA-directed DNA polymerase activity"/>
    <property type="evidence" value="ECO:0007669"/>
    <property type="project" value="InterPro"/>
</dbReference>
<dbReference type="GO" id="GO:0006281">
    <property type="term" value="P:DNA repair"/>
    <property type="evidence" value="ECO:0007669"/>
    <property type="project" value="UniProtKB-KW"/>
</dbReference>
<dbReference type="Pfam" id="PF13307">
    <property type="entry name" value="Helicase_C_2"/>
    <property type="match status" value="1"/>
</dbReference>
<dbReference type="SMART" id="SM00479">
    <property type="entry name" value="EXOIII"/>
    <property type="match status" value="1"/>
</dbReference>
<evidence type="ECO:0000313" key="24">
    <source>
        <dbReference type="Proteomes" id="UP000009226"/>
    </source>
</evidence>
<evidence type="ECO:0000256" key="5">
    <source>
        <dbReference type="ARBA" id="ARBA00022741"/>
    </source>
</evidence>
<evidence type="ECO:0000256" key="7">
    <source>
        <dbReference type="ARBA" id="ARBA00022801"/>
    </source>
</evidence>